<feature type="binding site" evidence="2">
    <location>
        <position position="79"/>
    </location>
    <ligand>
        <name>7-chloro-L-tryptophan</name>
        <dbReference type="ChEBI" id="CHEBI:58713"/>
    </ligand>
</feature>
<gene>
    <name evidence="3" type="ORF">SAMN02927928_1518</name>
</gene>
<evidence type="ECO:0000313" key="4">
    <source>
        <dbReference type="Proteomes" id="UP000199150"/>
    </source>
</evidence>
<feature type="binding site" evidence="2">
    <location>
        <position position="341"/>
    </location>
    <ligand>
        <name>FAD</name>
        <dbReference type="ChEBI" id="CHEBI:57692"/>
    </ligand>
</feature>
<keyword evidence="4" id="KW-1185">Reference proteome</keyword>
<feature type="binding site" evidence="2">
    <location>
        <position position="337"/>
    </location>
    <ligand>
        <name>FAD</name>
        <dbReference type="ChEBI" id="CHEBI:57692"/>
    </ligand>
</feature>
<dbReference type="InterPro" id="IPR033856">
    <property type="entry name" value="Trp_halogen"/>
</dbReference>
<feature type="binding site" evidence="2">
    <location>
        <begin position="14"/>
        <end position="17"/>
    </location>
    <ligand>
        <name>FAD</name>
        <dbReference type="ChEBI" id="CHEBI:57692"/>
    </ligand>
</feature>
<dbReference type="SUPFAM" id="SSF51905">
    <property type="entry name" value="FAD/NAD(P)-binding domain"/>
    <property type="match status" value="1"/>
</dbReference>
<dbReference type="RefSeq" id="WP_090645653.1">
    <property type="nucleotide sequence ID" value="NZ_CBCRYE010000001.1"/>
</dbReference>
<dbReference type="AlphaFoldDB" id="A0A1G4QU62"/>
<dbReference type="InterPro" id="IPR006905">
    <property type="entry name" value="Flavin_halogenase"/>
</dbReference>
<evidence type="ECO:0000256" key="2">
    <source>
        <dbReference type="PIRSR" id="PIRSR011396-2"/>
    </source>
</evidence>
<dbReference type="EMBL" id="FMTS01000001">
    <property type="protein sequence ID" value="SCW47985.1"/>
    <property type="molecule type" value="Genomic_DNA"/>
</dbReference>
<reference evidence="4" key="1">
    <citation type="submission" date="2016-10" db="EMBL/GenBank/DDBJ databases">
        <authorList>
            <person name="Varghese N."/>
            <person name="Submissions S."/>
        </authorList>
    </citation>
    <scope>NUCLEOTIDE SEQUENCE [LARGE SCALE GENOMIC DNA]</scope>
    <source>
        <strain evidence="4">CGMCC 1.3431</strain>
    </source>
</reference>
<keyword evidence="2" id="KW-0547">Nucleotide-binding</keyword>
<feature type="binding site" evidence="2">
    <location>
        <position position="328"/>
    </location>
    <ligand>
        <name>FAD</name>
        <dbReference type="ChEBI" id="CHEBI:57692"/>
    </ligand>
</feature>
<organism evidence="3 4">
    <name type="scientific">Asticcacaulis taihuensis</name>
    <dbReference type="NCBI Taxonomy" id="260084"/>
    <lineage>
        <taxon>Bacteria</taxon>
        <taxon>Pseudomonadati</taxon>
        <taxon>Pseudomonadota</taxon>
        <taxon>Alphaproteobacteria</taxon>
        <taxon>Caulobacterales</taxon>
        <taxon>Caulobacteraceae</taxon>
        <taxon>Asticcacaulis</taxon>
    </lineage>
</organism>
<name>A0A1G4QU62_9CAUL</name>
<proteinExistence type="predicted"/>
<dbReference type="GO" id="GO:0000166">
    <property type="term" value="F:nucleotide binding"/>
    <property type="evidence" value="ECO:0007669"/>
    <property type="project" value="UniProtKB-KW"/>
</dbReference>
<dbReference type="InterPro" id="IPR050816">
    <property type="entry name" value="Flavin-dep_Halogenase_NPB"/>
</dbReference>
<dbReference type="Proteomes" id="UP000199150">
    <property type="component" value="Unassembled WGS sequence"/>
</dbReference>
<accession>A0A1G4QU62</accession>
<dbReference type="InterPro" id="IPR036188">
    <property type="entry name" value="FAD/NAD-bd_sf"/>
</dbReference>
<dbReference type="Gene3D" id="3.50.50.60">
    <property type="entry name" value="FAD/NAD(P)-binding domain"/>
    <property type="match status" value="1"/>
</dbReference>
<dbReference type="PANTHER" id="PTHR43747">
    <property type="entry name" value="FAD-BINDING PROTEIN"/>
    <property type="match status" value="1"/>
</dbReference>
<dbReference type="OrthoDB" id="5695497at2"/>
<feature type="active site" evidence="1">
    <location>
        <position position="79"/>
    </location>
</feature>
<dbReference type="PANTHER" id="PTHR43747:SF4">
    <property type="entry name" value="FLAVIN-DEPENDENT TRYPTOPHAN HALOGENASE"/>
    <property type="match status" value="1"/>
</dbReference>
<protein>
    <submittedName>
        <fullName evidence="3">Tryptophan halogenase</fullName>
    </submittedName>
</protein>
<evidence type="ECO:0000313" key="3">
    <source>
        <dbReference type="EMBL" id="SCW47985.1"/>
    </source>
</evidence>
<evidence type="ECO:0000256" key="1">
    <source>
        <dbReference type="PIRSR" id="PIRSR011396-1"/>
    </source>
</evidence>
<dbReference type="PIRSF" id="PIRSF011396">
    <property type="entry name" value="Trp_halogenase"/>
    <property type="match status" value="1"/>
</dbReference>
<sequence length="496" mass="55264">MNAQMIKKVVIAGGGTAGWCAAAALSRLLGSVLDITLIESADIGIVGVGESTIPTVRAFHHLIGVDEQAFMRETNATFKLGIDFENWARQGDRYFHSFGTLGKSPWMAHFYNIWLEARSKGLGGSLDDYSLETKAAMAGKFQLHKNLSINYAYHLDAVLYGQYLRKLSEEAGVKRQEGQIVSVQQDAGTGFIASVTLASGEVIEGDLFIDCTGFRGLLIEETLKTGYEDWSHWIRTDRALAVQTESAGAPLPYTKVVAHTAGWRWRIPLQTRVGNGLVYSGAHMSDDEAHALLTKSLDAPMVNTPRVIKYKTGRRRKIWNKNCVAMGLSSGFIEPLESTSIHLFQKSILNLIQNFPFFGITDALVARYNELSDREAEYARDFVILHYKLTERTDSPFWPENAEMTVPDSLQSRIDLFRESGMAYQEPGELFRTDSWAQVMLGQRLEPQGWHRLGALMNPAEMNQVFDGLKATVDNTVANMMPQDAFLKQYCPTAIA</sequence>
<dbReference type="GO" id="GO:0004497">
    <property type="term" value="F:monooxygenase activity"/>
    <property type="evidence" value="ECO:0007669"/>
    <property type="project" value="InterPro"/>
</dbReference>
<keyword evidence="2" id="KW-0285">Flavoprotein</keyword>
<dbReference type="STRING" id="260084.SAMN02927928_1518"/>
<dbReference type="Pfam" id="PF04820">
    <property type="entry name" value="Trp_halogenase"/>
    <property type="match status" value="1"/>
</dbReference>
<keyword evidence="2" id="KW-0274">FAD</keyword>